<accession>A0A7Y8GXA3</accession>
<evidence type="ECO:0000313" key="1">
    <source>
        <dbReference type="EMBL" id="NWF46043.1"/>
    </source>
</evidence>
<name>A0A7Y8GXA3_9BURK</name>
<dbReference type="EMBL" id="VYGV01000011">
    <property type="protein sequence ID" value="NWF46043.1"/>
    <property type="molecule type" value="Genomic_DNA"/>
</dbReference>
<organism evidence="1 2">
    <name type="scientific">Hydrogenophaga aromaticivorans</name>
    <dbReference type="NCBI Taxonomy" id="2610898"/>
    <lineage>
        <taxon>Bacteria</taxon>
        <taxon>Pseudomonadati</taxon>
        <taxon>Pseudomonadota</taxon>
        <taxon>Betaproteobacteria</taxon>
        <taxon>Burkholderiales</taxon>
        <taxon>Comamonadaceae</taxon>
        <taxon>Hydrogenophaga</taxon>
    </lineage>
</organism>
<evidence type="ECO:0000313" key="2">
    <source>
        <dbReference type="Proteomes" id="UP000545507"/>
    </source>
</evidence>
<sequence length="124" mass="13561">MDASHSESIGSATNTRRAIRMRTDLQSYRDREYVQHFLDEAHFDALNALDSSQACCLSMATAGCLDALELVPAGSMCSFNDNTFGITHSVRGMDAEELARRDRIAGLLIDALIQEMGDESSKGN</sequence>
<gene>
    <name evidence="1" type="ORF">F3K02_12390</name>
</gene>
<protein>
    <submittedName>
        <fullName evidence="1">Uncharacterized protein</fullName>
    </submittedName>
</protein>
<proteinExistence type="predicted"/>
<comment type="caution">
    <text evidence="1">The sequence shown here is derived from an EMBL/GenBank/DDBJ whole genome shotgun (WGS) entry which is preliminary data.</text>
</comment>
<dbReference type="AlphaFoldDB" id="A0A7Y8GXA3"/>
<keyword evidence="2" id="KW-1185">Reference proteome</keyword>
<dbReference type="Proteomes" id="UP000545507">
    <property type="component" value="Unassembled WGS sequence"/>
</dbReference>
<reference evidence="1 2" key="1">
    <citation type="submission" date="2019-09" db="EMBL/GenBank/DDBJ databases">
        <title>Hydrogenophaga aromatica sp. nov., isolated from a para-xylene-degrading enrichment culture.</title>
        <authorList>
            <person name="Tancsics A."/>
            <person name="Banerjee S."/>
        </authorList>
    </citation>
    <scope>NUCLEOTIDE SEQUENCE [LARGE SCALE GENOMIC DNA]</scope>
    <source>
        <strain evidence="1 2">D2P1</strain>
    </source>
</reference>
<dbReference type="RefSeq" id="WP_177135951.1">
    <property type="nucleotide sequence ID" value="NZ_VYGV01000011.1"/>
</dbReference>